<reference evidence="2 3" key="1">
    <citation type="journal article" date="2018" name="Evol. Lett.">
        <title>Horizontal gene cluster transfer increased hallucinogenic mushroom diversity.</title>
        <authorList>
            <person name="Reynolds H.T."/>
            <person name="Vijayakumar V."/>
            <person name="Gluck-Thaler E."/>
            <person name="Korotkin H.B."/>
            <person name="Matheny P.B."/>
            <person name="Slot J.C."/>
        </authorList>
    </citation>
    <scope>NUCLEOTIDE SEQUENCE [LARGE SCALE GENOMIC DNA]</scope>
    <source>
        <strain evidence="2 3">2629</strain>
    </source>
</reference>
<accession>A0A409YLU2</accession>
<feature type="compositionally biased region" description="Pro residues" evidence="1">
    <location>
        <begin position="539"/>
        <end position="549"/>
    </location>
</feature>
<feature type="region of interest" description="Disordered" evidence="1">
    <location>
        <begin position="1"/>
        <end position="27"/>
    </location>
</feature>
<evidence type="ECO:0000313" key="2">
    <source>
        <dbReference type="EMBL" id="PPR03554.1"/>
    </source>
</evidence>
<dbReference type="InParanoid" id="A0A409YLU2"/>
<sequence length="599" mass="67567">MSSEVPPSMNTIPDLSTTQSNTVTPTNPNVLSTAEIATIIELRADLISKSTDRERLVVIKQMLHRLRIHWRETNRQWDSSHARKEATRVAARWISNTWRRKKQKASKLLRVNIQEYVWTTRQEAVWKVISKLLDVENANTSTPGWMKVRQKAITNVRERFTPEEAAQVRAETERAMTEGFKPEIQARLAEKSIVSRVELSHKQQYLEMGALSIQISVHRNTLGKIVVITHDHSTSILGLQKRTFSFSHTQRNLLEEVRTQLVSHCMGLWRLKNEWTAAPQIPVFHPPGTRRIETEEGVMLKVTVGGDLERTSSGFPLLPADFSGPNIKPYRKADLEVIYKSYTNIHYNLATGGKCNSVPWSTISSDLRSYIAREHLPDVPDLELSDYRSTKSGTIVSFLRHVAERQVLHGAEQAFRFRKIVSDVMVDGVREKRPAPALYGKTPTAKPKAKKSTARLRATRNQAQQSSNDSQHSSGTVTSQDANERRDPKSKEILTNTDTETDGELNNDTFRPPSSAIPANLSTPIDHSVEPQTMFPTPDGTPAPDPTPQPQRAVSKKSKKTQVSRAIAQTSRSSRKLRSQTQNDPAPANRTRSKILKKK</sequence>
<dbReference type="EMBL" id="NHTK01001053">
    <property type="protein sequence ID" value="PPR03554.1"/>
    <property type="molecule type" value="Genomic_DNA"/>
</dbReference>
<name>A0A409YLU2_9AGAR</name>
<feature type="region of interest" description="Disordered" evidence="1">
    <location>
        <begin position="435"/>
        <end position="599"/>
    </location>
</feature>
<dbReference type="OrthoDB" id="3062213at2759"/>
<gene>
    <name evidence="2" type="ORF">CVT24_007601</name>
</gene>
<comment type="caution">
    <text evidence="2">The sequence shown here is derived from an EMBL/GenBank/DDBJ whole genome shotgun (WGS) entry which is preliminary data.</text>
</comment>
<proteinExistence type="predicted"/>
<dbReference type="AlphaFoldDB" id="A0A409YLU2"/>
<evidence type="ECO:0000313" key="3">
    <source>
        <dbReference type="Proteomes" id="UP000284842"/>
    </source>
</evidence>
<feature type="compositionally biased region" description="Polar residues" evidence="1">
    <location>
        <begin position="563"/>
        <end position="572"/>
    </location>
</feature>
<feature type="compositionally biased region" description="Basic and acidic residues" evidence="1">
    <location>
        <begin position="482"/>
        <end position="492"/>
    </location>
</feature>
<feature type="compositionally biased region" description="Polar residues" evidence="1">
    <location>
        <begin position="459"/>
        <end position="481"/>
    </location>
</feature>
<feature type="compositionally biased region" description="Polar residues" evidence="1">
    <location>
        <begin position="520"/>
        <end position="535"/>
    </location>
</feature>
<protein>
    <submittedName>
        <fullName evidence="2">Uncharacterized protein</fullName>
    </submittedName>
</protein>
<dbReference type="Proteomes" id="UP000284842">
    <property type="component" value="Unassembled WGS sequence"/>
</dbReference>
<keyword evidence="3" id="KW-1185">Reference proteome</keyword>
<feature type="compositionally biased region" description="Basic residues" evidence="1">
    <location>
        <begin position="447"/>
        <end position="458"/>
    </location>
</feature>
<organism evidence="2 3">
    <name type="scientific">Panaeolus cyanescens</name>
    <dbReference type="NCBI Taxonomy" id="181874"/>
    <lineage>
        <taxon>Eukaryota</taxon>
        <taxon>Fungi</taxon>
        <taxon>Dikarya</taxon>
        <taxon>Basidiomycota</taxon>
        <taxon>Agaricomycotina</taxon>
        <taxon>Agaricomycetes</taxon>
        <taxon>Agaricomycetidae</taxon>
        <taxon>Agaricales</taxon>
        <taxon>Agaricineae</taxon>
        <taxon>Galeropsidaceae</taxon>
        <taxon>Panaeolus</taxon>
    </lineage>
</organism>
<evidence type="ECO:0000256" key="1">
    <source>
        <dbReference type="SAM" id="MobiDB-lite"/>
    </source>
</evidence>